<evidence type="ECO:0008006" key="7">
    <source>
        <dbReference type="Google" id="ProtNLM"/>
    </source>
</evidence>
<evidence type="ECO:0000256" key="1">
    <source>
        <dbReference type="ARBA" id="ARBA00022737"/>
    </source>
</evidence>
<keyword evidence="6" id="KW-1185">Reference proteome</keyword>
<evidence type="ECO:0000313" key="6">
    <source>
        <dbReference type="Proteomes" id="UP001057375"/>
    </source>
</evidence>
<organism evidence="5 6">
    <name type="scientific">Aduncisulcus paluster</name>
    <dbReference type="NCBI Taxonomy" id="2918883"/>
    <lineage>
        <taxon>Eukaryota</taxon>
        <taxon>Metamonada</taxon>
        <taxon>Carpediemonas-like organisms</taxon>
        <taxon>Aduncisulcus</taxon>
    </lineage>
</organism>
<dbReference type="Pfam" id="PF12796">
    <property type="entry name" value="Ank_2"/>
    <property type="match status" value="1"/>
</dbReference>
<keyword evidence="2 3" id="KW-0040">ANK repeat</keyword>
<dbReference type="EMBL" id="BQXS01011033">
    <property type="protein sequence ID" value="GKT35634.1"/>
    <property type="molecule type" value="Genomic_DNA"/>
</dbReference>
<reference evidence="5" key="1">
    <citation type="submission" date="2022-03" db="EMBL/GenBank/DDBJ databases">
        <title>Draft genome sequence of Aduncisulcus paluster, a free-living microaerophilic Fornicata.</title>
        <authorList>
            <person name="Yuyama I."/>
            <person name="Kume K."/>
            <person name="Tamura T."/>
            <person name="Inagaki Y."/>
            <person name="Hashimoto T."/>
        </authorList>
    </citation>
    <scope>NUCLEOTIDE SEQUENCE</scope>
    <source>
        <strain evidence="5">NY0171</strain>
    </source>
</reference>
<gene>
    <name evidence="4" type="ORF">ADUPG1_008752</name>
    <name evidence="5" type="ORF">ADUPG1_008753</name>
</gene>
<dbReference type="PROSITE" id="PS50088">
    <property type="entry name" value="ANK_REPEAT"/>
    <property type="match status" value="1"/>
</dbReference>
<sequence length="207" mass="23288">MQYFKDPPEVKRTLYSLFLSFVSSGDCDNVEQMLLHEGEGILHPWTYPSDHPIIIASRFGDLMMTELLFSFGSPLDVLGPDGSTPLHEALRNGHDDLVFWLVEQGADCGIPDGLGQTALHVAVRYSHIDIIRAICMGNRVSHEAVDSQGKTAAQWAKQLLRSEELKDLLGSPAKYDWEKAYDARLLQVAELKKKAKKKKPKKKKKKK</sequence>
<dbReference type="PANTHER" id="PTHR24171">
    <property type="entry name" value="ANKYRIN REPEAT DOMAIN-CONTAINING PROTEIN 39-RELATED"/>
    <property type="match status" value="1"/>
</dbReference>
<dbReference type="SUPFAM" id="SSF48403">
    <property type="entry name" value="Ankyrin repeat"/>
    <property type="match status" value="1"/>
</dbReference>
<accession>A0ABQ5KT45</accession>
<dbReference type="Pfam" id="PF00023">
    <property type="entry name" value="Ank"/>
    <property type="match status" value="1"/>
</dbReference>
<feature type="repeat" description="ANK" evidence="3">
    <location>
        <begin position="81"/>
        <end position="113"/>
    </location>
</feature>
<dbReference type="PROSITE" id="PS50297">
    <property type="entry name" value="ANK_REP_REGION"/>
    <property type="match status" value="1"/>
</dbReference>
<dbReference type="InterPro" id="IPR036770">
    <property type="entry name" value="Ankyrin_rpt-contain_sf"/>
</dbReference>
<evidence type="ECO:0000256" key="3">
    <source>
        <dbReference type="PROSITE-ProRule" id="PRU00023"/>
    </source>
</evidence>
<dbReference type="EMBL" id="BQXS01011033">
    <property type="protein sequence ID" value="GKT35636.1"/>
    <property type="molecule type" value="Genomic_DNA"/>
</dbReference>
<dbReference type="Proteomes" id="UP001057375">
    <property type="component" value="Unassembled WGS sequence"/>
</dbReference>
<evidence type="ECO:0000313" key="4">
    <source>
        <dbReference type="EMBL" id="GKT35634.1"/>
    </source>
</evidence>
<evidence type="ECO:0000256" key="2">
    <source>
        <dbReference type="ARBA" id="ARBA00023043"/>
    </source>
</evidence>
<dbReference type="SMART" id="SM00248">
    <property type="entry name" value="ANK"/>
    <property type="match status" value="3"/>
</dbReference>
<keyword evidence="1" id="KW-0677">Repeat</keyword>
<dbReference type="PANTHER" id="PTHR24171:SF8">
    <property type="entry name" value="BRCA1-ASSOCIATED RING DOMAIN PROTEIN 1"/>
    <property type="match status" value="1"/>
</dbReference>
<dbReference type="InterPro" id="IPR002110">
    <property type="entry name" value="Ankyrin_rpt"/>
</dbReference>
<comment type="caution">
    <text evidence="5">The sequence shown here is derived from an EMBL/GenBank/DDBJ whole genome shotgun (WGS) entry which is preliminary data.</text>
</comment>
<evidence type="ECO:0000313" key="5">
    <source>
        <dbReference type="EMBL" id="GKT35636.1"/>
    </source>
</evidence>
<proteinExistence type="predicted"/>
<name>A0ABQ5KT45_9EUKA</name>
<protein>
    <recommendedName>
        <fullName evidence="7">Ankyrin repeat protein</fullName>
    </recommendedName>
</protein>
<dbReference type="Gene3D" id="1.25.40.20">
    <property type="entry name" value="Ankyrin repeat-containing domain"/>
    <property type="match status" value="1"/>
</dbReference>